<evidence type="ECO:0008006" key="3">
    <source>
        <dbReference type="Google" id="ProtNLM"/>
    </source>
</evidence>
<dbReference type="PANTHER" id="PTHR37466">
    <property type="entry name" value="SLR1628 PROTEIN"/>
    <property type="match status" value="1"/>
</dbReference>
<dbReference type="Proteomes" id="UP000008141">
    <property type="component" value="Unassembled WGS sequence"/>
</dbReference>
<dbReference type="STRING" id="554065.E1Z3Z7"/>
<name>E1Z3Z7_CHLVA</name>
<evidence type="ECO:0000313" key="2">
    <source>
        <dbReference type="Proteomes" id="UP000008141"/>
    </source>
</evidence>
<reference evidence="1 2" key="1">
    <citation type="journal article" date="2010" name="Plant Cell">
        <title>The Chlorella variabilis NC64A genome reveals adaptation to photosymbiosis, coevolution with viruses, and cryptic sex.</title>
        <authorList>
            <person name="Blanc G."/>
            <person name="Duncan G."/>
            <person name="Agarkova I."/>
            <person name="Borodovsky M."/>
            <person name="Gurnon J."/>
            <person name="Kuo A."/>
            <person name="Lindquist E."/>
            <person name="Lucas S."/>
            <person name="Pangilinan J."/>
            <person name="Polle J."/>
            <person name="Salamov A."/>
            <person name="Terry A."/>
            <person name="Yamada T."/>
            <person name="Dunigan D.D."/>
            <person name="Grigoriev I.V."/>
            <person name="Claverie J.M."/>
            <person name="Van Etten J.L."/>
        </authorList>
    </citation>
    <scope>NUCLEOTIDE SEQUENCE [LARGE SCALE GENOMIC DNA]</scope>
    <source>
        <strain evidence="1 2">NC64A</strain>
    </source>
</reference>
<accession>E1Z3Z7</accession>
<organism evidence="2">
    <name type="scientific">Chlorella variabilis</name>
    <name type="common">Green alga</name>
    <dbReference type="NCBI Taxonomy" id="554065"/>
    <lineage>
        <taxon>Eukaryota</taxon>
        <taxon>Viridiplantae</taxon>
        <taxon>Chlorophyta</taxon>
        <taxon>core chlorophytes</taxon>
        <taxon>Trebouxiophyceae</taxon>
        <taxon>Chlorellales</taxon>
        <taxon>Chlorellaceae</taxon>
        <taxon>Chlorella clade</taxon>
        <taxon>Chlorella</taxon>
    </lineage>
</organism>
<evidence type="ECO:0000313" key="1">
    <source>
        <dbReference type="EMBL" id="EFN59262.1"/>
    </source>
</evidence>
<proteinExistence type="predicted"/>
<dbReference type="Gene3D" id="3.30.56.110">
    <property type="entry name" value="Protein of unknown function DUF2237"/>
    <property type="match status" value="1"/>
</dbReference>
<dbReference type="KEGG" id="cvr:CHLNCDRAFT_19043"/>
<dbReference type="OrthoDB" id="1517790at2759"/>
<dbReference type="RefSeq" id="XP_005851364.1">
    <property type="nucleotide sequence ID" value="XM_005851302.1"/>
</dbReference>
<dbReference type="OMA" id="RNGCCDT"/>
<keyword evidence="2" id="KW-1185">Reference proteome</keyword>
<dbReference type="InParanoid" id="E1Z3Z7"/>
<dbReference type="eggNOG" id="ENOG502S415">
    <property type="taxonomic scope" value="Eukaryota"/>
</dbReference>
<sequence>MSNGNGDGATFAAVAGPRNVLGQSLATCSTDPMTGFLRSGRCETGPSDHGTHTVCAQVTQAFLQYTLQQGNDLITPRPEYRFPGLKEGDGWCLCASRWAEAVQAGVAPPVVLEATHEKTLQHVGLDTLQRYAA</sequence>
<protein>
    <recommendedName>
        <fullName evidence="3">DUF2237 domain-containing protein</fullName>
    </recommendedName>
</protein>
<dbReference type="InterPro" id="IPR018714">
    <property type="entry name" value="DUF2237"/>
</dbReference>
<dbReference type="Pfam" id="PF09996">
    <property type="entry name" value="DUF2237"/>
    <property type="match status" value="1"/>
</dbReference>
<dbReference type="AlphaFoldDB" id="E1Z3Z7"/>
<gene>
    <name evidence="1" type="ORF">CHLNCDRAFT_19043</name>
</gene>
<dbReference type="PANTHER" id="PTHR37466:SF1">
    <property type="entry name" value="SLR1628 PROTEIN"/>
    <property type="match status" value="1"/>
</dbReference>
<dbReference type="EMBL" id="GL433836">
    <property type="protein sequence ID" value="EFN59262.1"/>
    <property type="molecule type" value="Genomic_DNA"/>
</dbReference>
<dbReference type="GeneID" id="17358573"/>